<feature type="domain" description="ChsH2 C-terminal OB-fold" evidence="1">
    <location>
        <begin position="57"/>
        <end position="116"/>
    </location>
</feature>
<keyword evidence="4" id="KW-1185">Reference proteome</keyword>
<dbReference type="AlphaFoldDB" id="A0AAE9Y4M1"/>
<dbReference type="PANTHER" id="PTHR34075">
    <property type="entry name" value="BLR3430 PROTEIN"/>
    <property type="match status" value="1"/>
</dbReference>
<dbReference type="EMBL" id="CP116942">
    <property type="protein sequence ID" value="WCO66289.1"/>
    <property type="molecule type" value="Genomic_DNA"/>
</dbReference>
<reference evidence="3" key="1">
    <citation type="submission" date="2023-01" db="EMBL/GenBank/DDBJ databases">
        <title>The diversity of Class Acidimicrobiia in South China Sea sediment environments and the proposal of Iamia marina sp. nov., a novel species of the genus Iamia.</title>
        <authorList>
            <person name="He Y."/>
            <person name="Tian X."/>
        </authorList>
    </citation>
    <scope>NUCLEOTIDE SEQUENCE</scope>
    <source>
        <strain evidence="3">DSM 19957</strain>
    </source>
</reference>
<evidence type="ECO:0000259" key="2">
    <source>
        <dbReference type="Pfam" id="PF12172"/>
    </source>
</evidence>
<feature type="domain" description="ChsH2 rubredoxin-like zinc ribbon" evidence="2">
    <location>
        <begin position="23"/>
        <end position="52"/>
    </location>
</feature>
<dbReference type="Gene3D" id="6.10.30.10">
    <property type="match status" value="1"/>
</dbReference>
<dbReference type="InterPro" id="IPR012340">
    <property type="entry name" value="NA-bd_OB-fold"/>
</dbReference>
<gene>
    <name evidence="3" type="ORF">PO878_17450</name>
</gene>
<dbReference type="Pfam" id="PF12172">
    <property type="entry name" value="zf-ChsH2"/>
    <property type="match status" value="1"/>
</dbReference>
<dbReference type="InterPro" id="IPR052513">
    <property type="entry name" value="Thioester_dehydratase-like"/>
</dbReference>
<dbReference type="KEGG" id="ima:PO878_17450"/>
<evidence type="ECO:0000259" key="1">
    <source>
        <dbReference type="Pfam" id="PF01796"/>
    </source>
</evidence>
<evidence type="ECO:0000313" key="3">
    <source>
        <dbReference type="EMBL" id="WCO66289.1"/>
    </source>
</evidence>
<dbReference type="Proteomes" id="UP001216390">
    <property type="component" value="Chromosome"/>
</dbReference>
<accession>A0AAE9Y4M1</accession>
<dbReference type="InterPro" id="IPR002878">
    <property type="entry name" value="ChsH2_C"/>
</dbReference>
<dbReference type="SUPFAM" id="SSF50249">
    <property type="entry name" value="Nucleic acid-binding proteins"/>
    <property type="match status" value="1"/>
</dbReference>
<dbReference type="RefSeq" id="WP_272735812.1">
    <property type="nucleotide sequence ID" value="NZ_CP116942.1"/>
</dbReference>
<sequence length="139" mass="14864">MSGTYVPKLEWLVLDWHRACLEVGALALQRCDACGRWRHPPRRFCAECGSSASSFEPVEGTGTVLSLAVSHRSLDPGWQAEVPYATLVVQLVEGPRVLAATKASPGEVGIGAAVRCSVEPRSDDFVLVWAEPATGTTAD</sequence>
<dbReference type="InterPro" id="IPR022002">
    <property type="entry name" value="ChsH2_Znr"/>
</dbReference>
<proteinExistence type="predicted"/>
<protein>
    <submittedName>
        <fullName evidence="3">OB-fold domain-containing protein</fullName>
    </submittedName>
</protein>
<evidence type="ECO:0000313" key="4">
    <source>
        <dbReference type="Proteomes" id="UP001216390"/>
    </source>
</evidence>
<organism evidence="3 4">
    <name type="scientific">Iamia majanohamensis</name>
    <dbReference type="NCBI Taxonomy" id="467976"/>
    <lineage>
        <taxon>Bacteria</taxon>
        <taxon>Bacillati</taxon>
        <taxon>Actinomycetota</taxon>
        <taxon>Acidimicrobiia</taxon>
        <taxon>Acidimicrobiales</taxon>
        <taxon>Iamiaceae</taxon>
        <taxon>Iamia</taxon>
    </lineage>
</organism>
<name>A0AAE9Y4M1_9ACTN</name>
<dbReference type="Pfam" id="PF01796">
    <property type="entry name" value="OB_ChsH2_C"/>
    <property type="match status" value="1"/>
</dbReference>
<dbReference type="PANTHER" id="PTHR34075:SF5">
    <property type="entry name" value="BLR3430 PROTEIN"/>
    <property type="match status" value="1"/>
</dbReference>